<comment type="catalytic activity">
    <reaction evidence="11">
        <text>ATP + H2O = ADP + phosphate + H(+)</text>
        <dbReference type="Rhea" id="RHEA:13065"/>
        <dbReference type="ChEBI" id="CHEBI:15377"/>
        <dbReference type="ChEBI" id="CHEBI:15378"/>
        <dbReference type="ChEBI" id="CHEBI:30616"/>
        <dbReference type="ChEBI" id="CHEBI:43474"/>
        <dbReference type="ChEBI" id="CHEBI:456216"/>
        <dbReference type="EC" id="3.6.4.13"/>
    </reaction>
</comment>
<protein>
    <recommendedName>
        <fullName evidence="4">RNA helicase</fullName>
        <ecNumber evidence="4">3.6.4.13</ecNumber>
    </recommendedName>
</protein>
<feature type="compositionally biased region" description="Basic and acidic residues" evidence="12">
    <location>
        <begin position="70"/>
        <end position="82"/>
    </location>
</feature>
<accession>S3EBQ8</accession>
<proteinExistence type="predicted"/>
<keyword evidence="8" id="KW-0067">ATP-binding</keyword>
<dbReference type="Gene3D" id="3.40.50.300">
    <property type="entry name" value="P-loop containing nucleotide triphosphate hydrolases"/>
    <property type="match status" value="2"/>
</dbReference>
<dbReference type="eggNOG" id="KOG0953">
    <property type="taxonomic scope" value="Eukaryota"/>
</dbReference>
<feature type="compositionally biased region" description="Basic residues" evidence="12">
    <location>
        <begin position="60"/>
        <end position="69"/>
    </location>
</feature>
<dbReference type="Pfam" id="PF22527">
    <property type="entry name" value="DEXQc_Suv3"/>
    <property type="match status" value="1"/>
</dbReference>
<dbReference type="InterPro" id="IPR027417">
    <property type="entry name" value="P-loop_NTPase"/>
</dbReference>
<dbReference type="InterPro" id="IPR055206">
    <property type="entry name" value="DEXQc_SUV3"/>
</dbReference>
<dbReference type="GO" id="GO:0045025">
    <property type="term" value="C:mitochondrial degradosome"/>
    <property type="evidence" value="ECO:0007669"/>
    <property type="project" value="TreeGrafter"/>
</dbReference>
<dbReference type="GO" id="GO:0016787">
    <property type="term" value="F:hydrolase activity"/>
    <property type="evidence" value="ECO:0007669"/>
    <property type="project" value="UniProtKB-KW"/>
</dbReference>
<evidence type="ECO:0000256" key="10">
    <source>
        <dbReference type="ARBA" id="ARBA00023128"/>
    </source>
</evidence>
<keyword evidence="9" id="KW-0809">Transit peptide</keyword>
<evidence type="ECO:0000313" key="15">
    <source>
        <dbReference type="Proteomes" id="UP000016922"/>
    </source>
</evidence>
<dbReference type="SUPFAM" id="SSF52540">
    <property type="entry name" value="P-loop containing nucleoside triphosphate hydrolases"/>
    <property type="match status" value="1"/>
</dbReference>
<dbReference type="STRING" id="1116229.S3EBQ8"/>
<dbReference type="AlphaFoldDB" id="S3EBQ8"/>
<dbReference type="SMART" id="SM00490">
    <property type="entry name" value="HELICc"/>
    <property type="match status" value="1"/>
</dbReference>
<evidence type="ECO:0000256" key="9">
    <source>
        <dbReference type="ARBA" id="ARBA00022946"/>
    </source>
</evidence>
<evidence type="ECO:0000256" key="12">
    <source>
        <dbReference type="SAM" id="MobiDB-lite"/>
    </source>
</evidence>
<feature type="region of interest" description="Disordered" evidence="12">
    <location>
        <begin position="29"/>
        <end position="87"/>
    </location>
</feature>
<dbReference type="FunFam" id="3.40.50.300:FF:000269">
    <property type="entry name" value="ATP-dependent RNA helicase SUPV3L1, mitochondrial"/>
    <property type="match status" value="1"/>
</dbReference>
<reference evidence="14 15" key="1">
    <citation type="journal article" date="2013" name="BMC Genomics">
        <title>Genomics-driven discovery of the pneumocandin biosynthetic gene cluster in the fungus Glarea lozoyensis.</title>
        <authorList>
            <person name="Chen L."/>
            <person name="Yue Q."/>
            <person name="Zhang X."/>
            <person name="Xiang M."/>
            <person name="Wang C."/>
            <person name="Li S."/>
            <person name="Che Y."/>
            <person name="Ortiz-Lopez F.J."/>
            <person name="Bills G.F."/>
            <person name="Liu X."/>
            <person name="An Z."/>
        </authorList>
    </citation>
    <scope>NUCLEOTIDE SEQUENCE [LARGE SCALE GENOMIC DNA]</scope>
    <source>
        <strain evidence="15">ATCC 20868 / MF5171</strain>
    </source>
</reference>
<dbReference type="Proteomes" id="UP000016922">
    <property type="component" value="Unassembled WGS sequence"/>
</dbReference>
<dbReference type="Gene3D" id="1.20.58.1080">
    <property type="match status" value="1"/>
</dbReference>
<comment type="subcellular location">
    <subcellularLocation>
        <location evidence="3">Mitochondrion</location>
    </subcellularLocation>
</comment>
<dbReference type="InterPro" id="IPR050699">
    <property type="entry name" value="RNA-DNA_Helicase"/>
</dbReference>
<dbReference type="FunFam" id="3.40.50.300:FF:000957">
    <property type="entry name" value="ATP-dependent RNA helicase SUV3L, mitochondrial"/>
    <property type="match status" value="1"/>
</dbReference>
<comment type="cofactor">
    <cofactor evidence="2">
        <name>Mg(2+)</name>
        <dbReference type="ChEBI" id="CHEBI:18420"/>
    </cofactor>
</comment>
<evidence type="ECO:0000256" key="5">
    <source>
        <dbReference type="ARBA" id="ARBA00022741"/>
    </source>
</evidence>
<dbReference type="GeneID" id="19464130"/>
<dbReference type="PANTHER" id="PTHR12131">
    <property type="entry name" value="ATP-DEPENDENT RNA AND DNA HELICASE"/>
    <property type="match status" value="1"/>
</dbReference>
<sequence length="847" mass="94234">MSSTVQKSGKCAICAFRASERFTVSRWQNGAKRHRTDSAPSPSPNHNYSFEVRRSPLRASNRRVGRYGTRRVDNGGREEAAGRGEAPASGSYGIFAGIVHEQVKRNRTRQLSNLEARATPQGRTKAELRQSRQNLVLQLDQFGDLVHEAARKAQAAGQVTQADNPLFFAFRQAFVKGHLSGLAEEVRYRFIVSALDKEEVRIQTETLPFQKAIADLTHPTEWFPATRAIQRVVHLHIGPTNSGKTYHALKRLEQAKSGIFAGPLRLLAHEVYTRFNAKGIKCALVTGEEHRVPDGMENFMNSCTVEMVPLNTMVDVCVIDEIQMLGDTERGWAWTNAFLGVQAKELHLCGEVRTEQLVRSLCKAMGEKLIIHRYERLGSLETQKNHVDQKNFKNLRKGDAVILFSRVAIHGVKKDIEKATGKRCAVVYGSLPPETRASQAALFNDPDNDYDFLVASNAVGMGLNLSIKRVIFSTTWKRNNDGLGQLETSEIKQIGGRAGRYKTAHSAIKQANVDNSNASVAVTAPAVTSKAATGFVTAFSKEDLDVITKAMRTDVEPMKTAGIMPPADIVMRFAAFFPPETAFSYVLLRLKELVKLNPHFHYCFNKDVAEILDLIQPYDMTLPDRVAFAAAPASLKNNPRTAATIVDYAKALSKRDGRDLLDFSSLDLDILDHDIHDHIEGVRGFLRDAETLHQSLTVYLWLSYRFAGVYRQQALCFHIKSLVEEKIDQCLEEINFIPPKAVRASRYIQRMSDLDQMVKDLQLGSSEEGKEASGEGASDVLEVQEEVEFEEEDGHGESEIAVDVYPADDSPADGNIPQTPESGKNIIPDFVPDEIPEGDRVRDSAIL</sequence>
<dbReference type="RefSeq" id="XP_008076556.1">
    <property type="nucleotide sequence ID" value="XM_008078365.1"/>
</dbReference>
<evidence type="ECO:0000313" key="14">
    <source>
        <dbReference type="EMBL" id="EPE35738.1"/>
    </source>
</evidence>
<evidence type="ECO:0000256" key="6">
    <source>
        <dbReference type="ARBA" id="ARBA00022801"/>
    </source>
</evidence>
<keyword evidence="5" id="KW-0547">Nucleotide-binding</keyword>
<evidence type="ECO:0000256" key="11">
    <source>
        <dbReference type="ARBA" id="ARBA00047984"/>
    </source>
</evidence>
<dbReference type="KEGG" id="glz:GLAREA_05075"/>
<evidence type="ECO:0000256" key="8">
    <source>
        <dbReference type="ARBA" id="ARBA00022840"/>
    </source>
</evidence>
<dbReference type="EMBL" id="KE145353">
    <property type="protein sequence ID" value="EPE35738.1"/>
    <property type="molecule type" value="Genomic_DNA"/>
</dbReference>
<dbReference type="GO" id="GO:0000965">
    <property type="term" value="P:mitochondrial RNA 3'-end processing"/>
    <property type="evidence" value="ECO:0007669"/>
    <property type="project" value="TreeGrafter"/>
</dbReference>
<dbReference type="PANTHER" id="PTHR12131:SF1">
    <property type="entry name" value="ATP-DEPENDENT RNA HELICASE SUPV3L1, MITOCHONDRIAL-RELATED"/>
    <property type="match status" value="1"/>
</dbReference>
<dbReference type="EC" id="3.6.4.13" evidence="4"/>
<dbReference type="InterPro" id="IPR044774">
    <property type="entry name" value="Suv3_DEXQc"/>
</dbReference>
<dbReference type="CDD" id="cd17913">
    <property type="entry name" value="DEXQc_Suv3"/>
    <property type="match status" value="1"/>
</dbReference>
<organism evidence="14 15">
    <name type="scientific">Glarea lozoyensis (strain ATCC 20868 / MF5171)</name>
    <dbReference type="NCBI Taxonomy" id="1116229"/>
    <lineage>
        <taxon>Eukaryota</taxon>
        <taxon>Fungi</taxon>
        <taxon>Dikarya</taxon>
        <taxon>Ascomycota</taxon>
        <taxon>Pezizomycotina</taxon>
        <taxon>Leotiomycetes</taxon>
        <taxon>Helotiales</taxon>
        <taxon>Helotiaceae</taxon>
        <taxon>Glarea</taxon>
    </lineage>
</organism>
<keyword evidence="10" id="KW-0496">Mitochondrion</keyword>
<dbReference type="GO" id="GO:0005524">
    <property type="term" value="F:ATP binding"/>
    <property type="evidence" value="ECO:0007669"/>
    <property type="project" value="UniProtKB-KW"/>
</dbReference>
<dbReference type="OMA" id="CTVEMFP"/>
<comment type="cofactor">
    <cofactor evidence="1">
        <name>Mn(2+)</name>
        <dbReference type="ChEBI" id="CHEBI:29035"/>
    </cofactor>
</comment>
<dbReference type="InterPro" id="IPR022192">
    <property type="entry name" value="SUV3_C"/>
</dbReference>
<dbReference type="InterPro" id="IPR041082">
    <property type="entry name" value="Suv3_C_1"/>
</dbReference>
<dbReference type="CDD" id="cd18805">
    <property type="entry name" value="SF2_C_suv3"/>
    <property type="match status" value="1"/>
</dbReference>
<name>S3EBQ8_GLAL2</name>
<evidence type="ECO:0000256" key="3">
    <source>
        <dbReference type="ARBA" id="ARBA00004173"/>
    </source>
</evidence>
<dbReference type="InterPro" id="IPR001650">
    <property type="entry name" value="Helicase_C-like"/>
</dbReference>
<dbReference type="Pfam" id="PF00271">
    <property type="entry name" value="Helicase_C"/>
    <property type="match status" value="1"/>
</dbReference>
<evidence type="ECO:0000256" key="7">
    <source>
        <dbReference type="ARBA" id="ARBA00022806"/>
    </source>
</evidence>
<dbReference type="HOGENOM" id="CLU_010647_1_0_1"/>
<evidence type="ECO:0000256" key="1">
    <source>
        <dbReference type="ARBA" id="ARBA00001936"/>
    </source>
</evidence>
<dbReference type="GO" id="GO:0003724">
    <property type="term" value="F:RNA helicase activity"/>
    <property type="evidence" value="ECO:0007669"/>
    <property type="project" value="UniProtKB-EC"/>
</dbReference>
<dbReference type="OrthoDB" id="6692397at2759"/>
<feature type="compositionally biased region" description="Basic and acidic residues" evidence="12">
    <location>
        <begin position="837"/>
        <end position="847"/>
    </location>
</feature>
<dbReference type="Pfam" id="PF12513">
    <property type="entry name" value="SUV3_C"/>
    <property type="match status" value="1"/>
</dbReference>
<dbReference type="Gene3D" id="1.20.272.40">
    <property type="match status" value="1"/>
</dbReference>
<feature type="domain" description="Helicase C-terminal" evidence="13">
    <location>
        <begin position="410"/>
        <end position="502"/>
    </location>
</feature>
<keyword evidence="15" id="KW-1185">Reference proteome</keyword>
<gene>
    <name evidence="14" type="ORF">GLAREA_05075</name>
</gene>
<keyword evidence="6 14" id="KW-0378">Hydrolase</keyword>
<feature type="region of interest" description="Disordered" evidence="12">
    <location>
        <begin position="787"/>
        <end position="847"/>
    </location>
</feature>
<evidence type="ECO:0000256" key="4">
    <source>
        <dbReference type="ARBA" id="ARBA00012552"/>
    </source>
</evidence>
<evidence type="ECO:0000259" key="13">
    <source>
        <dbReference type="SMART" id="SM00490"/>
    </source>
</evidence>
<keyword evidence="7" id="KW-0347">Helicase</keyword>
<evidence type="ECO:0000256" key="2">
    <source>
        <dbReference type="ARBA" id="ARBA00001946"/>
    </source>
</evidence>
<dbReference type="Pfam" id="PF18147">
    <property type="entry name" value="Suv3_C_1"/>
    <property type="match status" value="1"/>
</dbReference>
<feature type="compositionally biased region" description="Polar residues" evidence="12">
    <location>
        <begin position="38"/>
        <end position="48"/>
    </location>
</feature>